<comment type="similarity">
    <text evidence="1 4">Belongs to the glycosyl hydrolase 1 family.</text>
</comment>
<evidence type="ECO:0000313" key="5">
    <source>
        <dbReference type="EMBL" id="GMA88209.1"/>
    </source>
</evidence>
<comment type="caution">
    <text evidence="5">The sequence shown here is derived from an EMBL/GenBank/DDBJ whole genome shotgun (WGS) entry which is preliminary data.</text>
</comment>
<reference evidence="6" key="1">
    <citation type="journal article" date="2019" name="Int. J. Syst. Evol. Microbiol.">
        <title>The Global Catalogue of Microorganisms (GCM) 10K type strain sequencing project: providing services to taxonomists for standard genome sequencing and annotation.</title>
        <authorList>
            <consortium name="The Broad Institute Genomics Platform"/>
            <consortium name="The Broad Institute Genome Sequencing Center for Infectious Disease"/>
            <person name="Wu L."/>
            <person name="Ma J."/>
        </authorList>
    </citation>
    <scope>NUCLEOTIDE SEQUENCE [LARGE SCALE GENOMIC DNA]</scope>
    <source>
        <strain evidence="6">NBRC 108730</strain>
    </source>
</reference>
<dbReference type="EMBL" id="BSUZ01000001">
    <property type="protein sequence ID" value="GMA88209.1"/>
    <property type="molecule type" value="Genomic_DNA"/>
</dbReference>
<evidence type="ECO:0000256" key="1">
    <source>
        <dbReference type="ARBA" id="ARBA00010838"/>
    </source>
</evidence>
<dbReference type="PANTHER" id="PTHR10353:SF36">
    <property type="entry name" value="LP05116P"/>
    <property type="match status" value="1"/>
</dbReference>
<dbReference type="PRINTS" id="PR00131">
    <property type="entry name" value="GLHYDRLASE1"/>
</dbReference>
<protein>
    <submittedName>
        <fullName evidence="5">Uncharacterized protein</fullName>
    </submittedName>
</protein>
<accession>A0ABQ6JLJ4</accession>
<dbReference type="InterPro" id="IPR017853">
    <property type="entry name" value="GH"/>
</dbReference>
<evidence type="ECO:0000256" key="3">
    <source>
        <dbReference type="ARBA" id="ARBA00023295"/>
    </source>
</evidence>
<dbReference type="Proteomes" id="UP001157017">
    <property type="component" value="Unassembled WGS sequence"/>
</dbReference>
<dbReference type="Gene3D" id="3.20.20.80">
    <property type="entry name" value="Glycosidases"/>
    <property type="match status" value="1"/>
</dbReference>
<organism evidence="5 6">
    <name type="scientific">Angustibacter aerolatus</name>
    <dbReference type="NCBI Taxonomy" id="1162965"/>
    <lineage>
        <taxon>Bacteria</taxon>
        <taxon>Bacillati</taxon>
        <taxon>Actinomycetota</taxon>
        <taxon>Actinomycetes</taxon>
        <taxon>Kineosporiales</taxon>
        <taxon>Kineosporiaceae</taxon>
    </lineage>
</organism>
<dbReference type="SUPFAM" id="SSF51445">
    <property type="entry name" value="(Trans)glycosidases"/>
    <property type="match status" value="1"/>
</dbReference>
<evidence type="ECO:0000313" key="6">
    <source>
        <dbReference type="Proteomes" id="UP001157017"/>
    </source>
</evidence>
<gene>
    <name evidence="5" type="ORF">GCM10025868_34590</name>
</gene>
<evidence type="ECO:0000256" key="4">
    <source>
        <dbReference type="RuleBase" id="RU003690"/>
    </source>
</evidence>
<sequence length="91" mass="10213">MPDAEGYVADAERTAFVLDHVQAVSDAVAQGAPVQGFYAWSLLDNFEWSYGYWPRFGLARVDYETQRRTVKQSGRAYADLVAGHRANRPTT</sequence>
<dbReference type="Pfam" id="PF00232">
    <property type="entry name" value="Glyco_hydro_1"/>
    <property type="match status" value="1"/>
</dbReference>
<proteinExistence type="inferred from homology"/>
<keyword evidence="3" id="KW-0326">Glycosidase</keyword>
<dbReference type="InterPro" id="IPR001360">
    <property type="entry name" value="Glyco_hydro_1"/>
</dbReference>
<dbReference type="PANTHER" id="PTHR10353">
    <property type="entry name" value="GLYCOSYL HYDROLASE"/>
    <property type="match status" value="1"/>
</dbReference>
<keyword evidence="2" id="KW-0378">Hydrolase</keyword>
<name>A0ABQ6JLJ4_9ACTN</name>
<keyword evidence="6" id="KW-1185">Reference proteome</keyword>
<evidence type="ECO:0000256" key="2">
    <source>
        <dbReference type="ARBA" id="ARBA00022801"/>
    </source>
</evidence>